<keyword evidence="2" id="KW-0645">Protease</keyword>
<dbReference type="Proteomes" id="UP000796880">
    <property type="component" value="Unassembled WGS sequence"/>
</dbReference>
<evidence type="ECO:0000259" key="5">
    <source>
        <dbReference type="Pfam" id="PF09331"/>
    </source>
</evidence>
<proteinExistence type="inferred from homology"/>
<feature type="domain" description="Ubiquitin-like protease family profile" evidence="4">
    <location>
        <begin position="289"/>
        <end position="373"/>
    </location>
</feature>
<dbReference type="PANTHER" id="PTHR48449:SF1">
    <property type="entry name" value="DUF1985 DOMAIN-CONTAINING PROTEIN"/>
    <property type="match status" value="1"/>
</dbReference>
<evidence type="ECO:0000256" key="3">
    <source>
        <dbReference type="ARBA" id="ARBA00022801"/>
    </source>
</evidence>
<comment type="caution">
    <text evidence="6">The sequence shown here is derived from an EMBL/GenBank/DDBJ whole genome shotgun (WGS) entry which is preliminary data.</text>
</comment>
<evidence type="ECO:0000256" key="1">
    <source>
        <dbReference type="ARBA" id="ARBA00005234"/>
    </source>
</evidence>
<dbReference type="AlphaFoldDB" id="A0A8K0E6C1"/>
<dbReference type="InterPro" id="IPR003653">
    <property type="entry name" value="Peptidase_C48_C"/>
</dbReference>
<dbReference type="OrthoDB" id="1194650at2759"/>
<dbReference type="SUPFAM" id="SSF54001">
    <property type="entry name" value="Cysteine proteinases"/>
    <property type="match status" value="1"/>
</dbReference>
<dbReference type="Gene3D" id="3.40.395.10">
    <property type="entry name" value="Adenoviral Proteinase, Chain A"/>
    <property type="match status" value="1"/>
</dbReference>
<dbReference type="PANTHER" id="PTHR48449">
    <property type="entry name" value="DUF1985 DOMAIN-CONTAINING PROTEIN"/>
    <property type="match status" value="1"/>
</dbReference>
<keyword evidence="3" id="KW-0378">Hydrolase</keyword>
<organism evidence="6 7">
    <name type="scientific">Rhamnella rubrinervis</name>
    <dbReference type="NCBI Taxonomy" id="2594499"/>
    <lineage>
        <taxon>Eukaryota</taxon>
        <taxon>Viridiplantae</taxon>
        <taxon>Streptophyta</taxon>
        <taxon>Embryophyta</taxon>
        <taxon>Tracheophyta</taxon>
        <taxon>Spermatophyta</taxon>
        <taxon>Magnoliopsida</taxon>
        <taxon>eudicotyledons</taxon>
        <taxon>Gunneridae</taxon>
        <taxon>Pentapetalae</taxon>
        <taxon>rosids</taxon>
        <taxon>fabids</taxon>
        <taxon>Rosales</taxon>
        <taxon>Rhamnaceae</taxon>
        <taxon>rhamnoid group</taxon>
        <taxon>Rhamneae</taxon>
        <taxon>Rhamnella</taxon>
    </lineage>
</organism>
<feature type="domain" description="DUF1985" evidence="5">
    <location>
        <begin position="3"/>
        <end position="131"/>
    </location>
</feature>
<evidence type="ECO:0000256" key="2">
    <source>
        <dbReference type="ARBA" id="ARBA00022670"/>
    </source>
</evidence>
<dbReference type="Pfam" id="PF09331">
    <property type="entry name" value="DUF1985"/>
    <property type="match status" value="1"/>
</dbReference>
<gene>
    <name evidence="6" type="ORF">FNV43_RR19064</name>
</gene>
<evidence type="ECO:0000313" key="7">
    <source>
        <dbReference type="Proteomes" id="UP000796880"/>
    </source>
</evidence>
<name>A0A8K0E6C1_9ROSA</name>
<dbReference type="InterPro" id="IPR038765">
    <property type="entry name" value="Papain-like_cys_pep_sf"/>
</dbReference>
<sequence length="435" mass="50664">MNEDVMEFNFNGNGAIFTRKEFGIITGLKMENTLDVPSPPYSDRIKNRYFGHIHKIKNMDVRNVFINVRRNQLEYEDDFMRLALIYFLECGLLGKESQVRINLDYLSMVEDLNFFNQYSWGLVSYNATLRSLQKALDLHRGELNKSSTYSLGGFPLAFQHDELKSYMEALNIKVDNVANDLYDFRLDSMRKIDCVANDLGSFRLESMREFQSIHNTMREMFDYIKHRQLNLTGSLLPPADFNPKRAPPDELEMKLLTYMTSSDDVTLDYNVCDINKQFFQEMIEGELLNDKVLMPLNIEDRHWVLANIDLVKRQIYLYDSTLSKSTYRDQFKPLWIMLSYILKQANFFTERSNIKSTMIQFSHSYVENFPKQRSRAQYSLAEAKQEVQKLRLTDHPLQILNACGSDNLFTDHLLNNPQSACGSVSLSGTFLPANV</sequence>
<dbReference type="EMBL" id="VOIH02000008">
    <property type="protein sequence ID" value="KAF3440778.1"/>
    <property type="molecule type" value="Genomic_DNA"/>
</dbReference>
<evidence type="ECO:0000313" key="6">
    <source>
        <dbReference type="EMBL" id="KAF3440778.1"/>
    </source>
</evidence>
<evidence type="ECO:0000259" key="4">
    <source>
        <dbReference type="Pfam" id="PF02902"/>
    </source>
</evidence>
<protein>
    <recommendedName>
        <fullName evidence="8">Ubiquitin-like protease family profile domain-containing protein</fullName>
    </recommendedName>
</protein>
<accession>A0A8K0E6C1</accession>
<dbReference type="GO" id="GO:0008234">
    <property type="term" value="F:cysteine-type peptidase activity"/>
    <property type="evidence" value="ECO:0007669"/>
    <property type="project" value="InterPro"/>
</dbReference>
<evidence type="ECO:0008006" key="8">
    <source>
        <dbReference type="Google" id="ProtNLM"/>
    </source>
</evidence>
<dbReference type="Pfam" id="PF02902">
    <property type="entry name" value="Peptidase_C48"/>
    <property type="match status" value="1"/>
</dbReference>
<comment type="similarity">
    <text evidence="1">Belongs to the peptidase C48 family.</text>
</comment>
<keyword evidence="7" id="KW-1185">Reference proteome</keyword>
<dbReference type="InterPro" id="IPR015410">
    <property type="entry name" value="DUF1985"/>
</dbReference>
<reference evidence="6" key="1">
    <citation type="submission" date="2020-03" db="EMBL/GenBank/DDBJ databases">
        <title>A high-quality chromosome-level genome assembly of a woody plant with both climbing and erect habits, Rhamnella rubrinervis.</title>
        <authorList>
            <person name="Lu Z."/>
            <person name="Yang Y."/>
            <person name="Zhu X."/>
            <person name="Sun Y."/>
        </authorList>
    </citation>
    <scope>NUCLEOTIDE SEQUENCE</scope>
    <source>
        <strain evidence="6">BYM</strain>
        <tissue evidence="6">Leaf</tissue>
    </source>
</reference>
<dbReference type="GO" id="GO:0006508">
    <property type="term" value="P:proteolysis"/>
    <property type="evidence" value="ECO:0007669"/>
    <property type="project" value="UniProtKB-KW"/>
</dbReference>